<feature type="chain" id="PRO_5045121112" evidence="1">
    <location>
        <begin position="16"/>
        <end position="78"/>
    </location>
</feature>
<comment type="caution">
    <text evidence="2">The sequence shown here is derived from an EMBL/GenBank/DDBJ whole genome shotgun (WGS) entry which is preliminary data.</text>
</comment>
<dbReference type="Proteomes" id="UP001159363">
    <property type="component" value="Chromosome 1"/>
</dbReference>
<proteinExistence type="predicted"/>
<evidence type="ECO:0000313" key="2">
    <source>
        <dbReference type="EMBL" id="KAJ8896029.1"/>
    </source>
</evidence>
<organism evidence="2 3">
    <name type="scientific">Dryococelus australis</name>
    <dbReference type="NCBI Taxonomy" id="614101"/>
    <lineage>
        <taxon>Eukaryota</taxon>
        <taxon>Metazoa</taxon>
        <taxon>Ecdysozoa</taxon>
        <taxon>Arthropoda</taxon>
        <taxon>Hexapoda</taxon>
        <taxon>Insecta</taxon>
        <taxon>Pterygota</taxon>
        <taxon>Neoptera</taxon>
        <taxon>Polyneoptera</taxon>
        <taxon>Phasmatodea</taxon>
        <taxon>Verophasmatodea</taxon>
        <taxon>Anareolatae</taxon>
        <taxon>Phasmatidae</taxon>
        <taxon>Eurycanthinae</taxon>
        <taxon>Dryococelus</taxon>
    </lineage>
</organism>
<dbReference type="InterPro" id="IPR015943">
    <property type="entry name" value="WD40/YVTN_repeat-like_dom_sf"/>
</dbReference>
<gene>
    <name evidence="2" type="ORF">PR048_001370</name>
</gene>
<name>A0ABQ9IH51_9NEOP</name>
<dbReference type="Gene3D" id="2.130.10.10">
    <property type="entry name" value="YVTN repeat-like/Quinoprotein amine dehydrogenase"/>
    <property type="match status" value="1"/>
</dbReference>
<keyword evidence="1" id="KW-0732">Signal</keyword>
<protein>
    <submittedName>
        <fullName evidence="2">Uncharacterized protein</fullName>
    </submittedName>
</protein>
<accession>A0ABQ9IH51</accession>
<keyword evidence="3" id="KW-1185">Reference proteome</keyword>
<evidence type="ECO:0000313" key="3">
    <source>
        <dbReference type="Proteomes" id="UP001159363"/>
    </source>
</evidence>
<feature type="signal peptide" evidence="1">
    <location>
        <begin position="1"/>
        <end position="15"/>
    </location>
</feature>
<sequence length="78" mass="8561">MNTLICIKLVAVACAAPLPSLTVEENPWLAGDTVKHRLEIFSVMPRLHQSVNSFDLSGNKIVFSCDNEAIYVCKDVIA</sequence>
<reference evidence="2 3" key="1">
    <citation type="submission" date="2023-02" db="EMBL/GenBank/DDBJ databases">
        <title>LHISI_Scaffold_Assembly.</title>
        <authorList>
            <person name="Stuart O.P."/>
            <person name="Cleave R."/>
            <person name="Magrath M.J.L."/>
            <person name="Mikheyev A.S."/>
        </authorList>
    </citation>
    <scope>NUCLEOTIDE SEQUENCE [LARGE SCALE GENOMIC DNA]</scope>
    <source>
        <strain evidence="2">Daus_M_001</strain>
        <tissue evidence="2">Leg muscle</tissue>
    </source>
</reference>
<dbReference type="EMBL" id="JARBHB010000001">
    <property type="protein sequence ID" value="KAJ8896029.1"/>
    <property type="molecule type" value="Genomic_DNA"/>
</dbReference>
<evidence type="ECO:0000256" key="1">
    <source>
        <dbReference type="SAM" id="SignalP"/>
    </source>
</evidence>